<feature type="region of interest" description="Disordered" evidence="1">
    <location>
        <begin position="454"/>
        <end position="486"/>
    </location>
</feature>
<sequence>MPLGKLIRKVNLLPFKWRGHIFDNHEEPLEEEETIDPAWYHRLLASRVHWFSNITSQSNAIPVPILAFRLITRMLAIIPQSSDPPFPAVDNFANSIAQATWTTNERRELRISNAFAHLAVAEHDVVAISTNHAAFHRTTDQNFPTPDTNKSLGIMACSTLQSDNIKKPTDTNTPGVLNRIYDILFARNDEKSEPHEPVPSVVSPQQPADFKPDDGLPAYMKNLETTWQEPTLASHLWILSRLLAHRSDSINEQCKRLYKYALSFCCRKMDRRLQSDRSTSYYEALHQVDNFTFKPSKRAPEEADHVQLEASIQSDFNFLCSLSDVSSRSKSKVLGPDKIPNILQLATDAYSAKSAADSSADKLYSEATCHEFHLLLLDLLKSYREVVGWLANMSKSANSQPIPETDKETFKNKVNDGRLYGYLLLRLARGRAYELYLENLEPLLAERIHAQLAKQDADPHKTDGDADDTDLDKEIDKTNNKDKAAKRKAKATEEEIKQLEEVDLIASFETIYTVEGMLMKSFVAWLRLTVVHIDACEILVEFVNDKVQFPYDDIAIKMLVAPTSGPQILPWRKLFTTPGLFPTEDKSNPFDTIKNDEIKKFLEKGIQKAVQAVEARDHAKKAYDGLRTQRYGRIRVAISKMAMLTPPDPLVISLNNILVTSKGNKSQADSEVDTQIAKGVRGIYDKYPRDDPFGGALHCEIFLATLLDDTHYGDHWPLQQSDIKGYRRVIGVSKLCCPVCFRFLHLLSTQRSAESGQPSIPFLTRGSHPNISACTLPLWTPTNIVDDMNLTFGTILRKDLINIINRPSVASENLV</sequence>
<gene>
    <name evidence="2" type="ORF">HYPSUDRAFT_200120</name>
</gene>
<evidence type="ECO:0000313" key="3">
    <source>
        <dbReference type="Proteomes" id="UP000054270"/>
    </source>
</evidence>
<dbReference type="EMBL" id="KN817534">
    <property type="protein sequence ID" value="KJA24847.1"/>
    <property type="molecule type" value="Genomic_DNA"/>
</dbReference>
<dbReference type="InterPro" id="IPR027796">
    <property type="entry name" value="OTT_1508_deam-like"/>
</dbReference>
<name>A0A0D2LC73_HYPSF</name>
<dbReference type="OrthoDB" id="3070940at2759"/>
<dbReference type="OMA" id="HIDACEI"/>
<dbReference type="AlphaFoldDB" id="A0A0D2LC73"/>
<evidence type="ECO:0000256" key="1">
    <source>
        <dbReference type="SAM" id="MobiDB-lite"/>
    </source>
</evidence>
<proteinExistence type="predicted"/>
<feature type="compositionally biased region" description="Basic and acidic residues" evidence="1">
    <location>
        <begin position="472"/>
        <end position="483"/>
    </location>
</feature>
<keyword evidence="3" id="KW-1185">Reference proteome</keyword>
<accession>A0A0D2LC73</accession>
<organism evidence="2 3">
    <name type="scientific">Hypholoma sublateritium (strain FD-334 SS-4)</name>
    <dbReference type="NCBI Taxonomy" id="945553"/>
    <lineage>
        <taxon>Eukaryota</taxon>
        <taxon>Fungi</taxon>
        <taxon>Dikarya</taxon>
        <taxon>Basidiomycota</taxon>
        <taxon>Agaricomycotina</taxon>
        <taxon>Agaricomycetes</taxon>
        <taxon>Agaricomycetidae</taxon>
        <taxon>Agaricales</taxon>
        <taxon>Agaricineae</taxon>
        <taxon>Strophariaceae</taxon>
        <taxon>Hypholoma</taxon>
    </lineage>
</organism>
<evidence type="ECO:0000313" key="2">
    <source>
        <dbReference type="EMBL" id="KJA24847.1"/>
    </source>
</evidence>
<dbReference type="STRING" id="945553.A0A0D2LC73"/>
<dbReference type="Pfam" id="PF14441">
    <property type="entry name" value="OTT_1508_deam"/>
    <property type="match status" value="1"/>
</dbReference>
<reference evidence="3" key="1">
    <citation type="submission" date="2014-04" db="EMBL/GenBank/DDBJ databases">
        <title>Evolutionary Origins and Diversification of the Mycorrhizal Mutualists.</title>
        <authorList>
            <consortium name="DOE Joint Genome Institute"/>
            <consortium name="Mycorrhizal Genomics Consortium"/>
            <person name="Kohler A."/>
            <person name="Kuo A."/>
            <person name="Nagy L.G."/>
            <person name="Floudas D."/>
            <person name="Copeland A."/>
            <person name="Barry K.W."/>
            <person name="Cichocki N."/>
            <person name="Veneault-Fourrey C."/>
            <person name="LaButti K."/>
            <person name="Lindquist E.A."/>
            <person name="Lipzen A."/>
            <person name="Lundell T."/>
            <person name="Morin E."/>
            <person name="Murat C."/>
            <person name="Riley R."/>
            <person name="Ohm R."/>
            <person name="Sun H."/>
            <person name="Tunlid A."/>
            <person name="Henrissat B."/>
            <person name="Grigoriev I.V."/>
            <person name="Hibbett D.S."/>
            <person name="Martin F."/>
        </authorList>
    </citation>
    <scope>NUCLEOTIDE SEQUENCE [LARGE SCALE GENOMIC DNA]</scope>
    <source>
        <strain evidence="3">FD-334 SS-4</strain>
    </source>
</reference>
<feature type="compositionally biased region" description="Basic and acidic residues" evidence="1">
    <location>
        <begin position="454"/>
        <end position="464"/>
    </location>
</feature>
<protein>
    <submittedName>
        <fullName evidence="2">Uncharacterized protein</fullName>
    </submittedName>
</protein>
<dbReference type="Proteomes" id="UP000054270">
    <property type="component" value="Unassembled WGS sequence"/>
</dbReference>